<evidence type="ECO:0000256" key="3">
    <source>
        <dbReference type="ARBA" id="ARBA00022692"/>
    </source>
</evidence>
<accession>A0A8B6HG64</accession>
<dbReference type="EMBL" id="UYJE01009996">
    <property type="protein sequence ID" value="VDI78719.1"/>
    <property type="molecule type" value="Genomic_DNA"/>
</dbReference>
<feature type="transmembrane region" description="Helical" evidence="6">
    <location>
        <begin position="20"/>
        <end position="39"/>
    </location>
</feature>
<comment type="subcellular location">
    <subcellularLocation>
        <location evidence="1">Membrane</location>
        <topology evidence="1">Multi-pass membrane protein</topology>
    </subcellularLocation>
</comment>
<comment type="caution">
    <text evidence="7">The sequence shown here is derived from an EMBL/GenBank/DDBJ whole genome shotgun (WGS) entry which is preliminary data.</text>
</comment>
<evidence type="ECO:0000313" key="8">
    <source>
        <dbReference type="Proteomes" id="UP000596742"/>
    </source>
</evidence>
<sequence length="160" mass="18486">MDIRMDISRNYRVNMSLRTVLERLALYSVASMLFIDSMIKLFPKLIPERTAVLDRRFDEYSVVCITSMFGYMPNPFIYKICVGSWEICSAIGLLFKDIRQMACIILGIIMVGAIHTYINLKEYNETLSPAIVFLTLCYIYGMTNRTSVSENTDTEKEKED</sequence>
<evidence type="ECO:0000256" key="4">
    <source>
        <dbReference type="ARBA" id="ARBA00022989"/>
    </source>
</evidence>
<keyword evidence="8" id="KW-1185">Reference proteome</keyword>
<feature type="transmembrane region" description="Helical" evidence="6">
    <location>
        <begin position="126"/>
        <end position="143"/>
    </location>
</feature>
<evidence type="ECO:0000256" key="2">
    <source>
        <dbReference type="ARBA" id="ARBA00006679"/>
    </source>
</evidence>
<organism evidence="7 8">
    <name type="scientific">Mytilus galloprovincialis</name>
    <name type="common">Mediterranean mussel</name>
    <dbReference type="NCBI Taxonomy" id="29158"/>
    <lineage>
        <taxon>Eukaryota</taxon>
        <taxon>Metazoa</taxon>
        <taxon>Spiralia</taxon>
        <taxon>Lophotrochozoa</taxon>
        <taxon>Mollusca</taxon>
        <taxon>Bivalvia</taxon>
        <taxon>Autobranchia</taxon>
        <taxon>Pteriomorphia</taxon>
        <taxon>Mytilida</taxon>
        <taxon>Mytiloidea</taxon>
        <taxon>Mytilidae</taxon>
        <taxon>Mytilinae</taxon>
        <taxon>Mytilus</taxon>
    </lineage>
</organism>
<dbReference type="PANTHER" id="PTHR13163">
    <property type="entry name" value="SPINAL CORD EXPRESSION PROTEIN 4"/>
    <property type="match status" value="1"/>
</dbReference>
<dbReference type="Proteomes" id="UP000596742">
    <property type="component" value="Unassembled WGS sequence"/>
</dbReference>
<evidence type="ECO:0000313" key="7">
    <source>
        <dbReference type="EMBL" id="VDI78719.1"/>
    </source>
</evidence>
<dbReference type="InterPro" id="IPR032808">
    <property type="entry name" value="DoxX"/>
</dbReference>
<name>A0A8B6HG64_MYTGA</name>
<dbReference type="InterPro" id="IPR040399">
    <property type="entry name" value="TMEM35A/B"/>
</dbReference>
<protein>
    <submittedName>
        <fullName evidence="7">Uncharacterized protein</fullName>
    </submittedName>
</protein>
<evidence type="ECO:0000256" key="5">
    <source>
        <dbReference type="ARBA" id="ARBA00023136"/>
    </source>
</evidence>
<keyword evidence="3 6" id="KW-0812">Transmembrane</keyword>
<dbReference type="AlphaFoldDB" id="A0A8B6HG64"/>
<keyword evidence="4 6" id="KW-1133">Transmembrane helix</keyword>
<gene>
    <name evidence="7" type="ORF">MGAL_10B059130</name>
</gene>
<dbReference type="Pfam" id="PF13564">
    <property type="entry name" value="DoxX_2"/>
    <property type="match status" value="1"/>
</dbReference>
<comment type="similarity">
    <text evidence="2">Belongs to the DoxX family.</text>
</comment>
<proteinExistence type="inferred from homology"/>
<feature type="transmembrane region" description="Helical" evidence="6">
    <location>
        <begin position="76"/>
        <end position="95"/>
    </location>
</feature>
<evidence type="ECO:0000256" key="6">
    <source>
        <dbReference type="SAM" id="Phobius"/>
    </source>
</evidence>
<dbReference type="PANTHER" id="PTHR13163:SF2">
    <property type="entry name" value="TRANSMEMBRANE PROTEIN 35B"/>
    <property type="match status" value="1"/>
</dbReference>
<evidence type="ECO:0000256" key="1">
    <source>
        <dbReference type="ARBA" id="ARBA00004141"/>
    </source>
</evidence>
<dbReference type="GO" id="GO:0016020">
    <property type="term" value="C:membrane"/>
    <property type="evidence" value="ECO:0007669"/>
    <property type="project" value="UniProtKB-SubCell"/>
</dbReference>
<reference evidence="7" key="1">
    <citation type="submission" date="2018-11" db="EMBL/GenBank/DDBJ databases">
        <authorList>
            <person name="Alioto T."/>
            <person name="Alioto T."/>
        </authorList>
    </citation>
    <scope>NUCLEOTIDE SEQUENCE</scope>
</reference>
<keyword evidence="5 6" id="KW-0472">Membrane</keyword>
<feature type="transmembrane region" description="Helical" evidence="6">
    <location>
        <begin position="102"/>
        <end position="120"/>
    </location>
</feature>